<organism evidence="2 3">
    <name type="scientific">Conidiobolus coronatus (strain ATCC 28846 / CBS 209.66 / NRRL 28638)</name>
    <name type="common">Delacroixia coronata</name>
    <dbReference type="NCBI Taxonomy" id="796925"/>
    <lineage>
        <taxon>Eukaryota</taxon>
        <taxon>Fungi</taxon>
        <taxon>Fungi incertae sedis</taxon>
        <taxon>Zoopagomycota</taxon>
        <taxon>Entomophthoromycotina</taxon>
        <taxon>Entomophthoromycetes</taxon>
        <taxon>Entomophthorales</taxon>
        <taxon>Ancylistaceae</taxon>
        <taxon>Conidiobolus</taxon>
    </lineage>
</organism>
<dbReference type="AlphaFoldDB" id="A0A137NPT1"/>
<keyword evidence="1" id="KW-1133">Transmembrane helix</keyword>
<feature type="transmembrane region" description="Helical" evidence="1">
    <location>
        <begin position="334"/>
        <end position="358"/>
    </location>
</feature>
<dbReference type="EMBL" id="KQ965210">
    <property type="protein sequence ID" value="KXN64746.1"/>
    <property type="molecule type" value="Genomic_DNA"/>
</dbReference>
<proteinExistence type="predicted"/>
<keyword evidence="1" id="KW-0812">Transmembrane</keyword>
<reference evidence="2 3" key="1">
    <citation type="journal article" date="2015" name="Genome Biol. Evol.">
        <title>Phylogenomic analyses indicate that early fungi evolved digesting cell walls of algal ancestors of land plants.</title>
        <authorList>
            <person name="Chang Y."/>
            <person name="Wang S."/>
            <person name="Sekimoto S."/>
            <person name="Aerts A.L."/>
            <person name="Choi C."/>
            <person name="Clum A."/>
            <person name="LaButti K.M."/>
            <person name="Lindquist E.A."/>
            <person name="Yee Ngan C."/>
            <person name="Ohm R.A."/>
            <person name="Salamov A.A."/>
            <person name="Grigoriev I.V."/>
            <person name="Spatafora J.W."/>
            <person name="Berbee M.L."/>
        </authorList>
    </citation>
    <scope>NUCLEOTIDE SEQUENCE [LARGE SCALE GENOMIC DNA]</scope>
    <source>
        <strain evidence="2 3">NRRL 28638</strain>
    </source>
</reference>
<keyword evidence="3" id="KW-1185">Reference proteome</keyword>
<feature type="non-terminal residue" evidence="2">
    <location>
        <position position="425"/>
    </location>
</feature>
<evidence type="ECO:0008006" key="4">
    <source>
        <dbReference type="Google" id="ProtNLM"/>
    </source>
</evidence>
<dbReference type="SUPFAM" id="SSF117281">
    <property type="entry name" value="Kelch motif"/>
    <property type="match status" value="1"/>
</dbReference>
<keyword evidence="1" id="KW-0472">Membrane</keyword>
<dbReference type="OrthoDB" id="45365at2759"/>
<protein>
    <recommendedName>
        <fullName evidence="4">Galactose oxidase</fullName>
    </recommendedName>
</protein>
<dbReference type="Proteomes" id="UP000070444">
    <property type="component" value="Unassembled WGS sequence"/>
</dbReference>
<sequence length="425" mass="48466">SYDDNTNGTGLYIYNLKDGPISDIKPNIINITNASPVYTPLFLNFPPGFPKERSDQLWMMGALHEHAIAEANLDEEHWSGQIINDNEFKFDNSLIPMPDFKNFPQSGFTVNIVNNSNNSTLHVIGGLIYSKKRKNELMTNYHFKYDFNTSKWSDLSNHTKSILQPVAYHRVIQADDSLVLLSGLSQNYTKNGNFTETLPSNNATYIRISDIYKFDLTTEKWSLVNAKLNLDPDIYERGLADGLSLDIYEGKLLSYMSLKDFQNLDYVPKLGTLDFRAKNWEWTWIDVKNDGGLSNQRQYSKKIYSIDLKTNKLIGSVNISGKIVQPTGSGLPKWAIIFISIVCVLVFILILVGLWFYFRYKKLAKPNENNNQKVQTVWAISEVEMNRNIRISSTLNIGANAISLGQGDTTLNNETAIEYDYFQHE</sequence>
<evidence type="ECO:0000313" key="3">
    <source>
        <dbReference type="Proteomes" id="UP000070444"/>
    </source>
</evidence>
<evidence type="ECO:0000256" key="1">
    <source>
        <dbReference type="SAM" id="Phobius"/>
    </source>
</evidence>
<dbReference type="Gene3D" id="2.120.10.80">
    <property type="entry name" value="Kelch-type beta propeller"/>
    <property type="match status" value="1"/>
</dbReference>
<accession>A0A137NPT1</accession>
<gene>
    <name evidence="2" type="ORF">CONCODRAFT_14001</name>
</gene>
<evidence type="ECO:0000313" key="2">
    <source>
        <dbReference type="EMBL" id="KXN64746.1"/>
    </source>
</evidence>
<name>A0A137NPT1_CONC2</name>
<dbReference type="InterPro" id="IPR015915">
    <property type="entry name" value="Kelch-typ_b-propeller"/>
</dbReference>
<feature type="non-terminal residue" evidence="2">
    <location>
        <position position="1"/>
    </location>
</feature>